<dbReference type="eggNOG" id="COG2764">
    <property type="taxonomic scope" value="Bacteria"/>
</dbReference>
<dbReference type="KEGG" id="nno:NONO_c63940"/>
<dbReference type="PATRIC" id="fig|1415166.3.peg.6573"/>
<accession>W5TPS9</accession>
<proteinExistence type="predicted"/>
<dbReference type="CDD" id="cd06588">
    <property type="entry name" value="PhnB_like"/>
    <property type="match status" value="1"/>
</dbReference>
<dbReference type="Proteomes" id="UP000019150">
    <property type="component" value="Chromosome"/>
</dbReference>
<dbReference type="PANTHER" id="PTHR33990">
    <property type="entry name" value="PROTEIN YJDN-RELATED"/>
    <property type="match status" value="1"/>
</dbReference>
<protein>
    <submittedName>
        <fullName evidence="3">3-demethylubiquinone-9 3-methyltransferase-like protein</fullName>
    </submittedName>
</protein>
<keyword evidence="3" id="KW-0489">Methyltransferase</keyword>
<feature type="region of interest" description="Disordered" evidence="1">
    <location>
        <begin position="1"/>
        <end position="29"/>
    </location>
</feature>
<name>W5TPS9_9NOCA</name>
<dbReference type="InterPro" id="IPR029068">
    <property type="entry name" value="Glyas_Bleomycin-R_OHBP_Dase"/>
</dbReference>
<evidence type="ECO:0000313" key="4">
    <source>
        <dbReference type="Proteomes" id="UP000019150"/>
    </source>
</evidence>
<keyword evidence="3" id="KW-0830">Ubiquinone</keyword>
<dbReference type="AlphaFoldDB" id="W5TPS9"/>
<dbReference type="GO" id="GO:0008168">
    <property type="term" value="F:methyltransferase activity"/>
    <property type="evidence" value="ECO:0007669"/>
    <property type="project" value="UniProtKB-KW"/>
</dbReference>
<evidence type="ECO:0000313" key="3">
    <source>
        <dbReference type="EMBL" id="AHH21164.1"/>
    </source>
</evidence>
<dbReference type="InterPro" id="IPR028973">
    <property type="entry name" value="PhnB-like"/>
</dbReference>
<organism evidence="3 4">
    <name type="scientific">Nocardia nova SH22a</name>
    <dbReference type="NCBI Taxonomy" id="1415166"/>
    <lineage>
        <taxon>Bacteria</taxon>
        <taxon>Bacillati</taxon>
        <taxon>Actinomycetota</taxon>
        <taxon>Actinomycetes</taxon>
        <taxon>Mycobacteriales</taxon>
        <taxon>Nocardiaceae</taxon>
        <taxon>Nocardia</taxon>
    </lineage>
</organism>
<keyword evidence="3" id="KW-0808">Transferase</keyword>
<dbReference type="HOGENOM" id="CLU_046006_17_2_11"/>
<dbReference type="EMBL" id="CP006850">
    <property type="protein sequence ID" value="AHH21164.1"/>
    <property type="molecule type" value="Genomic_DNA"/>
</dbReference>
<evidence type="ECO:0000256" key="1">
    <source>
        <dbReference type="SAM" id="MobiDB-lite"/>
    </source>
</evidence>
<evidence type="ECO:0000259" key="2">
    <source>
        <dbReference type="Pfam" id="PF06983"/>
    </source>
</evidence>
<sequence>MASDDFGRLASSDLQGGGRRSQPGSTLQEATVKSATTYVMFDGNAEEAFEFYKSVLGGELQLVRYRDMGGEEGGNLPEDIGKRVANAALTWRPDQMIMGSDCPPDQTVNYANPAFSVCLDVDDQAEAERIFAGLSDGGQVVMPLDKTEWALLFGMVTDKFSIPWMINLYGGE</sequence>
<dbReference type="Pfam" id="PF06983">
    <property type="entry name" value="3-dmu-9_3-mt"/>
    <property type="match status" value="1"/>
</dbReference>
<dbReference type="Gene3D" id="3.10.180.10">
    <property type="entry name" value="2,3-Dihydroxybiphenyl 1,2-Dioxygenase, domain 1"/>
    <property type="match status" value="1"/>
</dbReference>
<dbReference type="SUPFAM" id="SSF54593">
    <property type="entry name" value="Glyoxalase/Bleomycin resistance protein/Dihydroxybiphenyl dioxygenase"/>
    <property type="match status" value="1"/>
</dbReference>
<gene>
    <name evidence="3" type="ORF">NONO_c63940</name>
</gene>
<feature type="domain" description="PhnB-like" evidence="2">
    <location>
        <begin position="35"/>
        <end position="166"/>
    </location>
</feature>
<reference evidence="3 4" key="1">
    <citation type="journal article" date="2014" name="Appl. Environ. Microbiol.">
        <title>Insights into the Microbial Degradation of Rubber and Gutta-Percha by Analysis of the Complete Genome of Nocardia nova SH22a.</title>
        <authorList>
            <person name="Luo Q."/>
            <person name="Hiessl S."/>
            <person name="Poehlein A."/>
            <person name="Daniel R."/>
            <person name="Steinbuchel A."/>
        </authorList>
    </citation>
    <scope>NUCLEOTIDE SEQUENCE [LARGE SCALE GENOMIC DNA]</scope>
    <source>
        <strain evidence="3">SH22a</strain>
    </source>
</reference>
<keyword evidence="4" id="KW-1185">Reference proteome</keyword>
<dbReference type="GO" id="GO:0032259">
    <property type="term" value="P:methylation"/>
    <property type="evidence" value="ECO:0007669"/>
    <property type="project" value="UniProtKB-KW"/>
</dbReference>
<dbReference type="STRING" id="1415166.NONO_c63940"/>
<dbReference type="PANTHER" id="PTHR33990:SF1">
    <property type="entry name" value="PROTEIN YJDN"/>
    <property type="match status" value="1"/>
</dbReference>